<evidence type="ECO:0000256" key="5">
    <source>
        <dbReference type="ARBA" id="ARBA00022692"/>
    </source>
</evidence>
<feature type="domain" description="Peptidase S9 prolyl oligopeptidase catalytic" evidence="14">
    <location>
        <begin position="723"/>
        <end position="926"/>
    </location>
</feature>
<dbReference type="Pfam" id="PF00930">
    <property type="entry name" value="DPPIV_N"/>
    <property type="match status" value="1"/>
</dbReference>
<keyword evidence="9 13" id="KW-1133">Transmembrane helix</keyword>
<dbReference type="PANTHER" id="PTHR11731">
    <property type="entry name" value="PROTEASE FAMILY S9B,C DIPEPTIDYL-PEPTIDASE IV-RELATED"/>
    <property type="match status" value="1"/>
</dbReference>
<keyword evidence="8" id="KW-0735">Signal-anchor</keyword>
<dbReference type="GO" id="GO:0008239">
    <property type="term" value="F:dipeptidyl-peptidase activity"/>
    <property type="evidence" value="ECO:0007669"/>
    <property type="project" value="TreeGrafter"/>
</dbReference>
<keyword evidence="10 13" id="KW-0472">Membrane</keyword>
<evidence type="ECO:0000256" key="8">
    <source>
        <dbReference type="ARBA" id="ARBA00022968"/>
    </source>
</evidence>
<dbReference type="PROSITE" id="PS00708">
    <property type="entry name" value="PRO_ENDOPEP_SER"/>
    <property type="match status" value="1"/>
</dbReference>
<evidence type="ECO:0000313" key="16">
    <source>
        <dbReference type="EMBL" id="CDS06048.1"/>
    </source>
</evidence>
<name>A0A077WG73_9FUNG</name>
<evidence type="ECO:0000256" key="9">
    <source>
        <dbReference type="ARBA" id="ARBA00022989"/>
    </source>
</evidence>
<dbReference type="InterPro" id="IPR002471">
    <property type="entry name" value="Pept_S9_AS"/>
</dbReference>
<evidence type="ECO:0000259" key="15">
    <source>
        <dbReference type="Pfam" id="PF00930"/>
    </source>
</evidence>
<dbReference type="PANTHER" id="PTHR11731:SF200">
    <property type="entry name" value="DIPEPTIDYL PEPTIDASE 10, ISOFORM B"/>
    <property type="match status" value="1"/>
</dbReference>
<evidence type="ECO:0000256" key="2">
    <source>
        <dbReference type="ARBA" id="ARBA00006150"/>
    </source>
</evidence>
<evidence type="ECO:0000256" key="13">
    <source>
        <dbReference type="SAM" id="Phobius"/>
    </source>
</evidence>
<evidence type="ECO:0000256" key="11">
    <source>
        <dbReference type="ARBA" id="ARBA00023180"/>
    </source>
</evidence>
<dbReference type="Pfam" id="PF00326">
    <property type="entry name" value="Peptidase_S9"/>
    <property type="match status" value="1"/>
</dbReference>
<dbReference type="GO" id="GO:0005774">
    <property type="term" value="C:vacuolar membrane"/>
    <property type="evidence" value="ECO:0007669"/>
    <property type="project" value="UniProtKB-SubCell"/>
</dbReference>
<dbReference type="GO" id="GO:0005886">
    <property type="term" value="C:plasma membrane"/>
    <property type="evidence" value="ECO:0007669"/>
    <property type="project" value="TreeGrafter"/>
</dbReference>
<evidence type="ECO:0000256" key="3">
    <source>
        <dbReference type="ARBA" id="ARBA00022438"/>
    </source>
</evidence>
<keyword evidence="6" id="KW-0378">Hydrolase</keyword>
<dbReference type="InterPro" id="IPR002469">
    <property type="entry name" value="Peptidase_S9B_N"/>
</dbReference>
<comment type="similarity">
    <text evidence="2">Belongs to the peptidase S9B family.</text>
</comment>
<dbReference type="InterPro" id="IPR050278">
    <property type="entry name" value="Serine_Prot_S9B/DPPIV"/>
</dbReference>
<reference evidence="16" key="1">
    <citation type="journal article" date="2014" name="Genome Announc.">
        <title>De novo whole-genome sequence and genome annotation of Lichtheimia ramosa.</title>
        <authorList>
            <person name="Linde J."/>
            <person name="Schwartze V."/>
            <person name="Binder U."/>
            <person name="Lass-Florl C."/>
            <person name="Voigt K."/>
            <person name="Horn F."/>
        </authorList>
    </citation>
    <scope>NUCLEOTIDE SEQUENCE</scope>
    <source>
        <strain evidence="16">JMRC FSU:6197</strain>
    </source>
</reference>
<dbReference type="GO" id="GO:0006508">
    <property type="term" value="P:proteolysis"/>
    <property type="evidence" value="ECO:0007669"/>
    <property type="project" value="UniProtKB-KW"/>
</dbReference>
<evidence type="ECO:0000256" key="1">
    <source>
        <dbReference type="ARBA" id="ARBA00004576"/>
    </source>
</evidence>
<dbReference type="SUPFAM" id="SSF82171">
    <property type="entry name" value="DPP6 N-terminal domain-like"/>
    <property type="match status" value="1"/>
</dbReference>
<keyword evidence="3" id="KW-0031">Aminopeptidase</keyword>
<dbReference type="OrthoDB" id="16520at2759"/>
<dbReference type="InterPro" id="IPR001375">
    <property type="entry name" value="Peptidase_S9_cat"/>
</dbReference>
<evidence type="ECO:0000256" key="4">
    <source>
        <dbReference type="ARBA" id="ARBA00022670"/>
    </source>
</evidence>
<dbReference type="EMBL" id="LK023318">
    <property type="protein sequence ID" value="CDS06048.1"/>
    <property type="molecule type" value="Genomic_DNA"/>
</dbReference>
<organism evidence="16">
    <name type="scientific">Lichtheimia ramosa</name>
    <dbReference type="NCBI Taxonomy" id="688394"/>
    <lineage>
        <taxon>Eukaryota</taxon>
        <taxon>Fungi</taxon>
        <taxon>Fungi incertae sedis</taxon>
        <taxon>Mucoromycota</taxon>
        <taxon>Mucoromycotina</taxon>
        <taxon>Mucoromycetes</taxon>
        <taxon>Mucorales</taxon>
        <taxon>Lichtheimiaceae</taxon>
        <taxon>Lichtheimia</taxon>
    </lineage>
</organism>
<dbReference type="Gene3D" id="3.40.50.1820">
    <property type="entry name" value="alpha/beta hydrolase"/>
    <property type="match status" value="1"/>
</dbReference>
<dbReference type="SUPFAM" id="SSF53474">
    <property type="entry name" value="alpha/beta-Hydrolases"/>
    <property type="match status" value="1"/>
</dbReference>
<dbReference type="AlphaFoldDB" id="A0A077WG73"/>
<dbReference type="GO" id="GO:0004252">
    <property type="term" value="F:serine-type endopeptidase activity"/>
    <property type="evidence" value="ECO:0007669"/>
    <property type="project" value="InterPro"/>
</dbReference>
<evidence type="ECO:0000256" key="6">
    <source>
        <dbReference type="ARBA" id="ARBA00022801"/>
    </source>
</evidence>
<feature type="region of interest" description="Disordered" evidence="12">
    <location>
        <begin position="81"/>
        <end position="100"/>
    </location>
</feature>
<sequence length="948" mass="107439">MSSFSLLPLFRRHSSDSEANHDVPDATEMTQIVDIDKILALTDARHTLRSLNSSSSNNNSDNEDDDDSSISSIHNMQAADKEYYDSSTHGGRRPYFDDEFDDSRQRLVSDNDIEQGDHEEDDNQSIVSLERGKRKGNEKWICAVFIAILVVGGIMWGLSFAQMGKGDDQQTSEATTHHIDFDDLYNDSFVPYRRSLVWVENDPRDGVFSYFDWVTGDILLESVEDGTSRVLVKASDLVIDKEQLDVSSFEISADGKFLMLWTNVTSQWRYSTRSNVYIYKMNNKALFPLSELSTVADVPKIAYATWSPTGHHVAYVMENDLYVSDLVESTRVTFDGSATVFNGVPDWVYEEEVFGTDHTLWWSPDSTHLAYLRFNETAVPEYNVPFYTVSNSSYPVELSIKYPKAGSPNPLVSLHIHSLIDNTSFMITKNGTEHSSAETIGDHEDFDDEDRLITDVTWATNDHSHLLFKQMNRVQDHEVTSLVTIGAPLNKTTVTLARRYQPNDGGWIEVSQSMVYVPNNSSNSTQYIDLADSDEGYLHLAMFTADTKKPADPLWLTTGEWEVVPNSVIMDVNRKLIHFISTERSPLERHLYTISLDNDDPASTKICLTCPEDPETHGYYSASFSPKAGYYVLNYDGPDIPTTVVKSVDDPSFESVLEDNNDLKKLLQNYSLPRSRMVTVESGGVEMNAVEILPPEFDAGKKYPVVFNVYGGPGSQTVSYQFQLDWHMFLASKLQFIVVMVDGRGTGYRGRQYRTAVRKHLGDLEVIDQVNAAKHWAQLDYVDPYRIAIWGWSYGGYMATKIAESNDGVFSTAMAVAPVTDWRFYDSIYTERYMLTPELNPDGYTQSAVNNMTGFDHIKYLLAHGTGDDNVHFQHSAVLVDKLTQADIHNYRVQFYPDSNHRINYHNANPNIYYLLTDFLWESFGGRDYLHVRTETHGRFSGPLPEPA</sequence>
<gene>
    <name evidence="16" type="ORF">LRAMOSA08576</name>
</gene>
<protein>
    <recommendedName>
        <fullName evidence="17">Dipeptidyl aminopeptidase</fullName>
    </recommendedName>
</protein>
<feature type="region of interest" description="Disordered" evidence="12">
    <location>
        <begin position="50"/>
        <end position="70"/>
    </location>
</feature>
<accession>A0A077WG73</accession>
<feature type="domain" description="Dipeptidylpeptidase IV N-terminal" evidence="15">
    <location>
        <begin position="252"/>
        <end position="642"/>
    </location>
</feature>
<dbReference type="FunFam" id="3.40.50.1820:FF:000003">
    <property type="entry name" value="Dipeptidyl peptidase 4"/>
    <property type="match status" value="1"/>
</dbReference>
<evidence type="ECO:0000256" key="7">
    <source>
        <dbReference type="ARBA" id="ARBA00022825"/>
    </source>
</evidence>
<proteinExistence type="inferred from homology"/>
<comment type="subcellular location">
    <subcellularLocation>
        <location evidence="1">Vacuole membrane</location>
        <topology evidence="1">Single-pass type II membrane protein</topology>
    </subcellularLocation>
</comment>
<keyword evidence="11" id="KW-0325">Glycoprotein</keyword>
<keyword evidence="5 13" id="KW-0812">Transmembrane</keyword>
<evidence type="ECO:0000259" key="14">
    <source>
        <dbReference type="Pfam" id="PF00326"/>
    </source>
</evidence>
<dbReference type="GO" id="GO:0004177">
    <property type="term" value="F:aminopeptidase activity"/>
    <property type="evidence" value="ECO:0007669"/>
    <property type="project" value="UniProtKB-KW"/>
</dbReference>
<dbReference type="Gene3D" id="2.140.10.30">
    <property type="entry name" value="Dipeptidylpeptidase IV, N-terminal domain"/>
    <property type="match status" value="1"/>
</dbReference>
<dbReference type="InterPro" id="IPR029058">
    <property type="entry name" value="AB_hydrolase_fold"/>
</dbReference>
<keyword evidence="4" id="KW-0645">Protease</keyword>
<feature type="compositionally biased region" description="Low complexity" evidence="12">
    <location>
        <begin position="50"/>
        <end position="60"/>
    </location>
</feature>
<evidence type="ECO:0000256" key="10">
    <source>
        <dbReference type="ARBA" id="ARBA00023136"/>
    </source>
</evidence>
<feature type="transmembrane region" description="Helical" evidence="13">
    <location>
        <begin position="140"/>
        <end position="161"/>
    </location>
</feature>
<keyword evidence="7" id="KW-0720">Serine protease</keyword>
<evidence type="ECO:0008006" key="17">
    <source>
        <dbReference type="Google" id="ProtNLM"/>
    </source>
</evidence>
<evidence type="ECO:0000256" key="12">
    <source>
        <dbReference type="SAM" id="MobiDB-lite"/>
    </source>
</evidence>